<dbReference type="InterPro" id="IPR050739">
    <property type="entry name" value="MFP"/>
</dbReference>
<evidence type="ECO:0000313" key="3">
    <source>
        <dbReference type="EMBL" id="AOH85960.1"/>
    </source>
</evidence>
<dbReference type="InterPro" id="IPR058625">
    <property type="entry name" value="MdtA-like_BSH"/>
</dbReference>
<dbReference type="Pfam" id="PF25917">
    <property type="entry name" value="BSH_RND"/>
    <property type="match status" value="1"/>
</dbReference>
<dbReference type="Gene3D" id="1.10.287.470">
    <property type="entry name" value="Helix hairpin bin"/>
    <property type="match status" value="1"/>
</dbReference>
<dbReference type="Gene3D" id="2.40.50.100">
    <property type="match status" value="1"/>
</dbReference>
<name>A0A1B3ZEV2_9SPHN</name>
<evidence type="ECO:0000259" key="2">
    <source>
        <dbReference type="Pfam" id="PF25917"/>
    </source>
</evidence>
<feature type="domain" description="Multidrug resistance protein MdtA-like barrel-sandwich hybrid" evidence="2">
    <location>
        <begin position="60"/>
        <end position="270"/>
    </location>
</feature>
<dbReference type="OrthoDB" id="9811754at2"/>
<dbReference type="PANTHER" id="PTHR30386:SF24">
    <property type="entry name" value="MULTIDRUG RESISTANCE EFFLUX PUMP"/>
    <property type="match status" value="1"/>
</dbReference>
<keyword evidence="1" id="KW-1133">Transmembrane helix</keyword>
<keyword evidence="1" id="KW-0472">Membrane</keyword>
<dbReference type="RefSeq" id="WP_069206488.1">
    <property type="nucleotide sequence ID" value="NZ_CP014168.1"/>
</dbReference>
<dbReference type="EMBL" id="CP014168">
    <property type="protein sequence ID" value="AOH85960.1"/>
    <property type="molecule type" value="Genomic_DNA"/>
</dbReference>
<dbReference type="PRINTS" id="PR01490">
    <property type="entry name" value="RTXTOXIND"/>
</dbReference>
<dbReference type="GO" id="GO:0055085">
    <property type="term" value="P:transmembrane transport"/>
    <property type="evidence" value="ECO:0007669"/>
    <property type="project" value="InterPro"/>
</dbReference>
<keyword evidence="1" id="KW-0812">Transmembrane</keyword>
<dbReference type="KEGG" id="span:AWL63_20380"/>
<dbReference type="PANTHER" id="PTHR30386">
    <property type="entry name" value="MEMBRANE FUSION SUBUNIT OF EMRAB-TOLC MULTIDRUG EFFLUX PUMP"/>
    <property type="match status" value="1"/>
</dbReference>
<dbReference type="Gene3D" id="2.40.30.170">
    <property type="match status" value="1"/>
</dbReference>
<gene>
    <name evidence="3" type="ORF">AWL63_20380</name>
</gene>
<dbReference type="Proteomes" id="UP000094256">
    <property type="component" value="Chromosome"/>
</dbReference>
<keyword evidence="4" id="KW-1185">Reference proteome</keyword>
<reference evidence="3 4" key="1">
    <citation type="submission" date="2016-01" db="EMBL/GenBank/DDBJ databases">
        <title>Complete genome and mega plasmid sequence of Sphingomonas panacis DCY99 elicits systemic resistance in rice to Xanthomonas oryzae.</title>
        <authorList>
            <person name="Kim Y.J."/>
            <person name="Yang D.C."/>
            <person name="Sing P."/>
        </authorList>
    </citation>
    <scope>NUCLEOTIDE SEQUENCE [LARGE SCALE GENOMIC DNA]</scope>
    <source>
        <strain evidence="3 4">DCY99</strain>
    </source>
</reference>
<organism evidence="3 4">
    <name type="scientific">Sphingomonas panacis</name>
    <dbReference type="NCBI Taxonomy" id="1560345"/>
    <lineage>
        <taxon>Bacteria</taxon>
        <taxon>Pseudomonadati</taxon>
        <taxon>Pseudomonadota</taxon>
        <taxon>Alphaproteobacteria</taxon>
        <taxon>Sphingomonadales</taxon>
        <taxon>Sphingomonadaceae</taxon>
        <taxon>Sphingomonas</taxon>
    </lineage>
</organism>
<dbReference type="SUPFAM" id="SSF111369">
    <property type="entry name" value="HlyD-like secretion proteins"/>
    <property type="match status" value="2"/>
</dbReference>
<protein>
    <submittedName>
        <fullName evidence="3">Transporter</fullName>
    </submittedName>
</protein>
<sequence length="373" mass="39489">MTDTVNPARPPSARRLVSRRALSLGAAVVGLVAAGAYGLHWWTSGRFMVETDDAYVRADTVTISPRVGGSIVAVDVADNQQVRAGEILARIDDRDYRLKVAQAEAAITAATAEIEAQRAHIAGIEAEATQQQSVIAQGKATIASRAADARFTDLEYRRQTVLAREEVGSDQTLEAAAAAAQRSRAGAAEARAGLAAARALLPVLATRRQAAMADLDKALGMLRQARAARDAAQLDLARTVIRAPVDGQIGQRVARVGQYADIGSPLMAVVPMQPYVVANYKETQAEHIRPGQPVSIRIDAFGGAALNGRVDGFAPATGAQFALLPPDNATGNFTKIVQRLPLRITLDPRQARATGLRPGMSVETIVDTRGARP</sequence>
<dbReference type="AlphaFoldDB" id="A0A1B3ZEV2"/>
<dbReference type="STRING" id="1560345.AWL63_20380"/>
<evidence type="ECO:0000256" key="1">
    <source>
        <dbReference type="SAM" id="Phobius"/>
    </source>
</evidence>
<accession>A0A1B3ZEV2</accession>
<feature type="transmembrane region" description="Helical" evidence="1">
    <location>
        <begin position="21"/>
        <end position="42"/>
    </location>
</feature>
<proteinExistence type="predicted"/>
<evidence type="ECO:0000313" key="4">
    <source>
        <dbReference type="Proteomes" id="UP000094256"/>
    </source>
</evidence>